<dbReference type="EMBL" id="QFWV02000004">
    <property type="protein sequence ID" value="RKF07626.1"/>
    <property type="molecule type" value="Genomic_DNA"/>
</dbReference>
<dbReference type="InterPro" id="IPR036388">
    <property type="entry name" value="WH-like_DNA-bd_sf"/>
</dbReference>
<name>A0A3A8ACH7_9HYPH</name>
<dbReference type="OrthoDB" id="273614at2"/>
<evidence type="ECO:0000259" key="3">
    <source>
        <dbReference type="PROSITE" id="PS51186"/>
    </source>
</evidence>
<dbReference type="AlphaFoldDB" id="A0A3A8ACH7"/>
<gene>
    <name evidence="4" type="ORF">DEM25_007585</name>
</gene>
<protein>
    <submittedName>
        <fullName evidence="4">GNAT family N-acetyltransferase</fullName>
    </submittedName>
</protein>
<dbReference type="InterPro" id="IPR050832">
    <property type="entry name" value="Bact_Acetyltransf"/>
</dbReference>
<dbReference type="Proteomes" id="UP000246132">
    <property type="component" value="Unassembled WGS sequence"/>
</dbReference>
<dbReference type="GO" id="GO:0016747">
    <property type="term" value="F:acyltransferase activity, transferring groups other than amino-acyl groups"/>
    <property type="evidence" value="ECO:0007669"/>
    <property type="project" value="InterPro"/>
</dbReference>
<proteinExistence type="predicted"/>
<evidence type="ECO:0000256" key="1">
    <source>
        <dbReference type="ARBA" id="ARBA00022679"/>
    </source>
</evidence>
<dbReference type="PANTHER" id="PTHR43877:SF2">
    <property type="entry name" value="AMINOALKYLPHOSPHONATE N-ACETYLTRANSFERASE-RELATED"/>
    <property type="match status" value="1"/>
</dbReference>
<comment type="caution">
    <text evidence="4">The sequence shown here is derived from an EMBL/GenBank/DDBJ whole genome shotgun (WGS) entry which is preliminary data.</text>
</comment>
<dbReference type="Pfam" id="PF00583">
    <property type="entry name" value="Acetyltransf_1"/>
    <property type="match status" value="1"/>
</dbReference>
<dbReference type="InterPro" id="IPR016181">
    <property type="entry name" value="Acyl_CoA_acyltransferase"/>
</dbReference>
<keyword evidence="1 4" id="KW-0808">Transferase</keyword>
<dbReference type="Gene3D" id="1.10.10.10">
    <property type="entry name" value="Winged helix-like DNA-binding domain superfamily/Winged helix DNA-binding domain"/>
    <property type="match status" value="1"/>
</dbReference>
<dbReference type="SUPFAM" id="SSF46785">
    <property type="entry name" value="Winged helix' DNA-binding domain"/>
    <property type="match status" value="1"/>
</dbReference>
<sequence length="292" mass="32389">MENDPISRYRRFSRAVTRQVGALDQSFLGRGRPLGAARVLNAIGQGRCDVADIRTYLGLDSGLASRLLRSLEDEGLIETRTHPDDGRRRIAKLTATGRTEFNAYENLSDEAADRFLSDHPAPDALLEAMDLIATAMNRHAVAIERVDPTSGDARYGLERYYAELARRFEEGFDVSLSCDPEASDMVPPRGAFLVALSDGLPVGCVGLKGNGSTLGEVKRLWVAPDARGAGLGKRLMAAIEDEARALSMDTLRLDTNRALPEAYELYMRNGWTEIERFNDDPYPDFFFEKRLV</sequence>
<reference evidence="4 5" key="1">
    <citation type="journal article" date="2018" name="Int. J. Syst. Bacteriol.">
        <title>Oceaniradius stylonemae gen. nov., sp. nov., isolated from a red alga, Stylonema cornu-cervi.</title>
        <authorList>
            <person name="Jeong S."/>
        </authorList>
    </citation>
    <scope>NUCLEOTIDE SEQUENCE [LARGE SCALE GENOMIC DNA]</scope>
    <source>
        <strain evidence="4 5">StC1</strain>
    </source>
</reference>
<keyword evidence="5" id="KW-1185">Reference proteome</keyword>
<dbReference type="InterPro" id="IPR000835">
    <property type="entry name" value="HTH_MarR-typ"/>
</dbReference>
<dbReference type="Pfam" id="PF12802">
    <property type="entry name" value="MarR_2"/>
    <property type="match status" value="1"/>
</dbReference>
<evidence type="ECO:0000313" key="4">
    <source>
        <dbReference type="EMBL" id="RKF07626.1"/>
    </source>
</evidence>
<evidence type="ECO:0000256" key="2">
    <source>
        <dbReference type="ARBA" id="ARBA00023315"/>
    </source>
</evidence>
<dbReference type="InterPro" id="IPR011991">
    <property type="entry name" value="ArsR-like_HTH"/>
</dbReference>
<keyword evidence="2" id="KW-0012">Acyltransferase</keyword>
<dbReference type="Gene3D" id="3.40.630.30">
    <property type="match status" value="1"/>
</dbReference>
<dbReference type="PANTHER" id="PTHR43877">
    <property type="entry name" value="AMINOALKYLPHOSPHONATE N-ACETYLTRANSFERASE-RELATED-RELATED"/>
    <property type="match status" value="1"/>
</dbReference>
<accession>A0A3A8ACH7</accession>
<dbReference type="GO" id="GO:0003700">
    <property type="term" value="F:DNA-binding transcription factor activity"/>
    <property type="evidence" value="ECO:0007669"/>
    <property type="project" value="InterPro"/>
</dbReference>
<dbReference type="InterPro" id="IPR036390">
    <property type="entry name" value="WH_DNA-bd_sf"/>
</dbReference>
<dbReference type="SUPFAM" id="SSF55729">
    <property type="entry name" value="Acyl-CoA N-acyltransferases (Nat)"/>
    <property type="match status" value="1"/>
</dbReference>
<dbReference type="CDD" id="cd04301">
    <property type="entry name" value="NAT_SF"/>
    <property type="match status" value="1"/>
</dbReference>
<evidence type="ECO:0000313" key="5">
    <source>
        <dbReference type="Proteomes" id="UP000246132"/>
    </source>
</evidence>
<organism evidence="4 5">
    <name type="scientific">Oceaniradius stylonematis</name>
    <dbReference type="NCBI Taxonomy" id="2184161"/>
    <lineage>
        <taxon>Bacteria</taxon>
        <taxon>Pseudomonadati</taxon>
        <taxon>Pseudomonadota</taxon>
        <taxon>Alphaproteobacteria</taxon>
        <taxon>Hyphomicrobiales</taxon>
        <taxon>Ahrensiaceae</taxon>
        <taxon>Oceaniradius</taxon>
    </lineage>
</organism>
<dbReference type="SMART" id="SM00347">
    <property type="entry name" value="HTH_MARR"/>
    <property type="match status" value="1"/>
</dbReference>
<dbReference type="PROSITE" id="PS51186">
    <property type="entry name" value="GNAT"/>
    <property type="match status" value="1"/>
</dbReference>
<dbReference type="CDD" id="cd00090">
    <property type="entry name" value="HTH_ARSR"/>
    <property type="match status" value="1"/>
</dbReference>
<dbReference type="InterPro" id="IPR000182">
    <property type="entry name" value="GNAT_dom"/>
</dbReference>
<dbReference type="RefSeq" id="WP_109765575.1">
    <property type="nucleotide sequence ID" value="NZ_QFWV02000004.1"/>
</dbReference>
<feature type="domain" description="N-acetyltransferase" evidence="3">
    <location>
        <begin position="141"/>
        <end position="292"/>
    </location>
</feature>